<dbReference type="OrthoDB" id="140919at2"/>
<gene>
    <name evidence="5" type="ORF">GMD11_09065</name>
    <name evidence="6" type="ORF">GMD18_08720</name>
</gene>
<dbReference type="PROSITE" id="PS51463">
    <property type="entry name" value="P_GLUCOSE_ISOMERASE_3"/>
    <property type="match status" value="1"/>
</dbReference>
<dbReference type="EMBL" id="WNBM01000007">
    <property type="protein sequence ID" value="MTT76414.1"/>
    <property type="molecule type" value="Genomic_DNA"/>
</dbReference>
<keyword evidence="7" id="KW-1185">Reference proteome</keyword>
<dbReference type="InterPro" id="IPR035482">
    <property type="entry name" value="SIS_PGI_2"/>
</dbReference>
<dbReference type="GO" id="GO:0005829">
    <property type="term" value="C:cytosol"/>
    <property type="evidence" value="ECO:0007669"/>
    <property type="project" value="TreeGrafter"/>
</dbReference>
<evidence type="ECO:0000256" key="1">
    <source>
        <dbReference type="ARBA" id="ARBA00022432"/>
    </source>
</evidence>
<dbReference type="InterPro" id="IPR046348">
    <property type="entry name" value="SIS_dom_sf"/>
</dbReference>
<dbReference type="RefSeq" id="WP_125669781.1">
    <property type="nucleotide sequence ID" value="NZ_AP019004.1"/>
</dbReference>
<comment type="catalytic activity">
    <reaction evidence="4">
        <text>alpha-D-glucose 6-phosphate = beta-D-fructose 6-phosphate</text>
        <dbReference type="Rhea" id="RHEA:11816"/>
        <dbReference type="ChEBI" id="CHEBI:57634"/>
        <dbReference type="ChEBI" id="CHEBI:58225"/>
        <dbReference type="EC" id="5.3.1.9"/>
    </reaction>
</comment>
<evidence type="ECO:0000313" key="6">
    <source>
        <dbReference type="EMBL" id="MTU04478.1"/>
    </source>
</evidence>
<dbReference type="InterPro" id="IPR001672">
    <property type="entry name" value="G6P_Isomerase"/>
</dbReference>
<dbReference type="PRINTS" id="PR00662">
    <property type="entry name" value="G6PISOMERASE"/>
</dbReference>
<dbReference type="GO" id="GO:0006096">
    <property type="term" value="P:glycolytic process"/>
    <property type="evidence" value="ECO:0007669"/>
    <property type="project" value="UniProtKB-UniPathway"/>
</dbReference>
<dbReference type="GO" id="GO:0051156">
    <property type="term" value="P:glucose 6-phosphate metabolic process"/>
    <property type="evidence" value="ECO:0007669"/>
    <property type="project" value="TreeGrafter"/>
</dbReference>
<dbReference type="Gene3D" id="3.40.50.10490">
    <property type="entry name" value="Glucose-6-phosphate isomerase like protein, domain 1"/>
    <property type="match status" value="2"/>
</dbReference>
<dbReference type="GeneID" id="49407787"/>
<dbReference type="PANTHER" id="PTHR11469">
    <property type="entry name" value="GLUCOSE-6-PHOSPHATE ISOMERASE"/>
    <property type="match status" value="1"/>
</dbReference>
<dbReference type="UniPathway" id="UPA00109">
    <property type="reaction ID" value="UER00181"/>
</dbReference>
<dbReference type="SUPFAM" id="SSF53697">
    <property type="entry name" value="SIS domain"/>
    <property type="match status" value="1"/>
</dbReference>
<organism evidence="5 8">
    <name type="scientific">Phascolarctobacterium faecium</name>
    <dbReference type="NCBI Taxonomy" id="33025"/>
    <lineage>
        <taxon>Bacteria</taxon>
        <taxon>Bacillati</taxon>
        <taxon>Bacillota</taxon>
        <taxon>Negativicutes</taxon>
        <taxon>Acidaminococcales</taxon>
        <taxon>Acidaminococcaceae</taxon>
        <taxon>Phascolarctobacterium</taxon>
    </lineage>
</organism>
<comment type="caution">
    <text evidence="5">The sequence shown here is derived from an EMBL/GenBank/DDBJ whole genome shotgun (WGS) entry which is preliminary data.</text>
</comment>
<accession>A0A3G9GUC9</accession>
<protein>
    <recommendedName>
        <fullName evidence="4">Glucose-6-phosphate isomerase</fullName>
        <ecNumber evidence="4">5.3.1.9</ecNumber>
    </recommendedName>
</protein>
<dbReference type="Proteomes" id="UP000484547">
    <property type="component" value="Unassembled WGS sequence"/>
</dbReference>
<sequence>MKLSGEIALASGFIFDYSNMINTDTITPAVIETLESKAKDAADALLLIREQGMAKAHLSKDGTPEHVLFTKLPFVKNGNPNTPESIAKLKQFGSYLQQEIDAVVFLGVGGSYLGNKVLFDIFAGSGWNVGCEKSRHGYPRVYFSGNNLDVDQYSEVVDEVEYLATHRLGKNEQFRVLLVPISKSGTTLETLAAFSYFYEQCQKSSLLQMEVAVVTDLDEDISPLYNLAKENVWQCFDIKEGIGGRFCIFSDPGLITAAAIGMDIDAFLCGARDMENACQSASLGENPALLNAVLKYAAAEKGVDIEVFMPYAAKMKSVGEWYVQLLAESLGKRKDREGNVVYYGRTPVSAVGSTDMHAQTQQHQDGKKDKVIQFVEILEREQQIVLNNPFTHISSLKKYDGLSVDHALKIALAANEEALNSDGRLNAKYILPRIDEYYLGQLLYFLMLSVAYEGELADVDAYDQPGVETYKQIMKQKMSHQ</sequence>
<reference evidence="7 8" key="1">
    <citation type="journal article" date="2019" name="Nat. Med.">
        <title>A library of human gut bacterial isolates paired with longitudinal multiomics data enables mechanistic microbiome research.</title>
        <authorList>
            <person name="Poyet M."/>
            <person name="Groussin M."/>
            <person name="Gibbons S.M."/>
            <person name="Avila-Pacheco J."/>
            <person name="Jiang X."/>
            <person name="Kearney S.M."/>
            <person name="Perrotta A.R."/>
            <person name="Berdy B."/>
            <person name="Zhao S."/>
            <person name="Lieberman T.D."/>
            <person name="Swanson P.K."/>
            <person name="Smith M."/>
            <person name="Roesemann S."/>
            <person name="Alexander J.E."/>
            <person name="Rich S.A."/>
            <person name="Livny J."/>
            <person name="Vlamakis H."/>
            <person name="Clish C."/>
            <person name="Bullock K."/>
            <person name="Deik A."/>
            <person name="Scott J."/>
            <person name="Pierce K.A."/>
            <person name="Xavier R.J."/>
            <person name="Alm E.J."/>
        </authorList>
    </citation>
    <scope>NUCLEOTIDE SEQUENCE [LARGE SCALE GENOMIC DNA]</scope>
    <source>
        <strain evidence="5 8">BIOML-A13</strain>
        <strain evidence="6 7">BIOML-A3</strain>
    </source>
</reference>
<dbReference type="Pfam" id="PF00342">
    <property type="entry name" value="PGI"/>
    <property type="match status" value="1"/>
</dbReference>
<dbReference type="PANTHER" id="PTHR11469:SF1">
    <property type="entry name" value="GLUCOSE-6-PHOSPHATE ISOMERASE"/>
    <property type="match status" value="1"/>
</dbReference>
<name>A0A3G9GUC9_9FIRM</name>
<proteinExistence type="inferred from homology"/>
<dbReference type="GO" id="GO:0006094">
    <property type="term" value="P:gluconeogenesis"/>
    <property type="evidence" value="ECO:0007669"/>
    <property type="project" value="UniProtKB-KW"/>
</dbReference>
<comment type="pathway">
    <text evidence="4">Carbohydrate degradation; glycolysis; D-glyceraldehyde 3-phosphate and glycerone phosphate from D-glucose: step 2/4.</text>
</comment>
<keyword evidence="1 4" id="KW-0312">Gluconeogenesis</keyword>
<keyword evidence="2 4" id="KW-0324">Glycolysis</keyword>
<dbReference type="EMBL" id="WNBW01000007">
    <property type="protein sequence ID" value="MTU04478.1"/>
    <property type="molecule type" value="Genomic_DNA"/>
</dbReference>
<dbReference type="GO" id="GO:0097367">
    <property type="term" value="F:carbohydrate derivative binding"/>
    <property type="evidence" value="ECO:0007669"/>
    <property type="project" value="InterPro"/>
</dbReference>
<comment type="similarity">
    <text evidence="4">Belongs to the GPI family.</text>
</comment>
<dbReference type="Proteomes" id="UP000443070">
    <property type="component" value="Unassembled WGS sequence"/>
</dbReference>
<dbReference type="AlphaFoldDB" id="A0A3G9GUC9"/>
<evidence type="ECO:0000313" key="5">
    <source>
        <dbReference type="EMBL" id="MTT76414.1"/>
    </source>
</evidence>
<keyword evidence="3 4" id="KW-0413">Isomerase</keyword>
<evidence type="ECO:0000313" key="8">
    <source>
        <dbReference type="Proteomes" id="UP000484547"/>
    </source>
</evidence>
<dbReference type="CDD" id="cd05016">
    <property type="entry name" value="SIS_PGI_2"/>
    <property type="match status" value="1"/>
</dbReference>
<dbReference type="GO" id="GO:0004347">
    <property type="term" value="F:glucose-6-phosphate isomerase activity"/>
    <property type="evidence" value="ECO:0007669"/>
    <property type="project" value="UniProtKB-EC"/>
</dbReference>
<dbReference type="EC" id="5.3.1.9" evidence="4"/>
<evidence type="ECO:0000256" key="4">
    <source>
        <dbReference type="RuleBase" id="RU000612"/>
    </source>
</evidence>
<evidence type="ECO:0000256" key="3">
    <source>
        <dbReference type="ARBA" id="ARBA00023235"/>
    </source>
</evidence>
<evidence type="ECO:0000313" key="7">
    <source>
        <dbReference type="Proteomes" id="UP000443070"/>
    </source>
</evidence>
<evidence type="ECO:0000256" key="2">
    <source>
        <dbReference type="ARBA" id="ARBA00023152"/>
    </source>
</evidence>
<dbReference type="GO" id="GO:0048029">
    <property type="term" value="F:monosaccharide binding"/>
    <property type="evidence" value="ECO:0007669"/>
    <property type="project" value="TreeGrafter"/>
</dbReference>